<feature type="compositionally biased region" description="Gly residues" evidence="1">
    <location>
        <begin position="345"/>
        <end position="355"/>
    </location>
</feature>
<reference evidence="2 3" key="1">
    <citation type="journal article" date="2013" name="BMC Genomics">
        <title>Reconstruction of the lipid metabolism for the microalga Monoraphidium neglectum from its genome sequence reveals characteristics suitable for biofuel production.</title>
        <authorList>
            <person name="Bogen C."/>
            <person name="Al-Dilaimi A."/>
            <person name="Albersmeier A."/>
            <person name="Wichmann J."/>
            <person name="Grundmann M."/>
            <person name="Rupp O."/>
            <person name="Lauersen K.J."/>
            <person name="Blifernez-Klassen O."/>
            <person name="Kalinowski J."/>
            <person name="Goesmann A."/>
            <person name="Mussgnug J.H."/>
            <person name="Kruse O."/>
        </authorList>
    </citation>
    <scope>NUCLEOTIDE SEQUENCE [LARGE SCALE GENOMIC DNA]</scope>
    <source>
        <strain evidence="2 3">SAG 48.87</strain>
    </source>
</reference>
<feature type="compositionally biased region" description="Low complexity" evidence="1">
    <location>
        <begin position="222"/>
        <end position="247"/>
    </location>
</feature>
<dbReference type="EMBL" id="KK101321">
    <property type="protein sequence ID" value="KIZ01307.1"/>
    <property type="molecule type" value="Genomic_DNA"/>
</dbReference>
<dbReference type="KEGG" id="mng:MNEG_6655"/>
<feature type="compositionally biased region" description="Low complexity" evidence="1">
    <location>
        <begin position="175"/>
        <end position="185"/>
    </location>
</feature>
<feature type="region of interest" description="Disordered" evidence="1">
    <location>
        <begin position="79"/>
        <end position="112"/>
    </location>
</feature>
<feature type="region of interest" description="Disordered" evidence="1">
    <location>
        <begin position="421"/>
        <end position="440"/>
    </location>
</feature>
<gene>
    <name evidence="2" type="ORF">MNEG_6655</name>
</gene>
<dbReference type="AlphaFoldDB" id="A0A0D2ML65"/>
<evidence type="ECO:0000313" key="2">
    <source>
        <dbReference type="EMBL" id="KIZ01307.1"/>
    </source>
</evidence>
<keyword evidence="3" id="KW-1185">Reference proteome</keyword>
<feature type="compositionally biased region" description="Basic and acidic residues" evidence="1">
    <location>
        <begin position="187"/>
        <end position="197"/>
    </location>
</feature>
<feature type="compositionally biased region" description="Low complexity" evidence="1">
    <location>
        <begin position="79"/>
        <end position="97"/>
    </location>
</feature>
<feature type="compositionally biased region" description="Gly residues" evidence="1">
    <location>
        <begin position="248"/>
        <end position="259"/>
    </location>
</feature>
<feature type="region of interest" description="Disordered" evidence="1">
    <location>
        <begin position="334"/>
        <end position="359"/>
    </location>
</feature>
<accession>A0A0D2ML65</accession>
<sequence>MRTALEATAAGADVQAEAHARVSALCDAIAALQARLAALQGRVEALVPHNAGSVGLLEQMDWPLDDEGAAAADPELPAAAAEDESAGAGHHAEAAAPRQPGSPNGSEGFSSCEELGSDELLEAQEAALAASGLLPMRALPTAAAADDAGGARPREKDAESATAARGAAAHDDEAAAPAAGHVAVTTKPEDDGSERGDSAPVQDQGPPRTAGAAAPPAPEPAAPDAAEASAAEAPQQAAEAPAPAGPAGAPGAGSAGLEGEGSSDITSPLSSYDELASARCRSPGASSAGGNERLADSLLGVGDAGGLLLLAGAARGTRGGDAAAAAPAAVTALPLSSLGDDGGRRSGGASAGGSFGASSGLRCSEASIVPHAEDGGGALSPTADFRRSFAEALSAAGLHGGPAPASASESDDWTLIEGLAADLERAGEDEEEQAGAARRR</sequence>
<protein>
    <submittedName>
        <fullName evidence="2">Uncharacterized protein</fullName>
    </submittedName>
</protein>
<proteinExistence type="predicted"/>
<feature type="region of interest" description="Disordered" evidence="1">
    <location>
        <begin position="144"/>
        <end position="297"/>
    </location>
</feature>
<evidence type="ECO:0000256" key="1">
    <source>
        <dbReference type="SAM" id="MobiDB-lite"/>
    </source>
</evidence>
<name>A0A0D2ML65_9CHLO</name>
<dbReference type="GeneID" id="25739531"/>
<organism evidence="2 3">
    <name type="scientific">Monoraphidium neglectum</name>
    <dbReference type="NCBI Taxonomy" id="145388"/>
    <lineage>
        <taxon>Eukaryota</taxon>
        <taxon>Viridiplantae</taxon>
        <taxon>Chlorophyta</taxon>
        <taxon>core chlorophytes</taxon>
        <taxon>Chlorophyceae</taxon>
        <taxon>CS clade</taxon>
        <taxon>Sphaeropleales</taxon>
        <taxon>Selenastraceae</taxon>
        <taxon>Monoraphidium</taxon>
    </lineage>
</organism>
<evidence type="ECO:0000313" key="3">
    <source>
        <dbReference type="Proteomes" id="UP000054498"/>
    </source>
</evidence>
<dbReference type="RefSeq" id="XP_013900326.1">
    <property type="nucleotide sequence ID" value="XM_014044872.1"/>
</dbReference>
<dbReference type="Proteomes" id="UP000054498">
    <property type="component" value="Unassembled WGS sequence"/>
</dbReference>